<proteinExistence type="predicted"/>
<gene>
    <name evidence="1" type="ordered locus">MS0813</name>
</gene>
<keyword evidence="2" id="KW-1185">Reference proteome</keyword>
<dbReference type="HOGENOM" id="CLU_3201748_0_0_6"/>
<reference evidence="1 2" key="1">
    <citation type="journal article" date="2004" name="Nat. Biotechnol.">
        <title>The genome sequence of the capnophilic rumen bacterium Mannheimia succiniciproducens.</title>
        <authorList>
            <person name="Hong S.H."/>
            <person name="Kim J.S."/>
            <person name="Lee S.Y."/>
            <person name="In Y.H."/>
            <person name="Choi S.S."/>
            <person name="Rih J.-K."/>
            <person name="Kim C.H."/>
            <person name="Jeong H."/>
            <person name="Hur C.G."/>
            <person name="Kim J.J."/>
        </authorList>
    </citation>
    <scope>NUCLEOTIDE SEQUENCE [LARGE SCALE GENOMIC DNA]</scope>
    <source>
        <strain evidence="2">KCTC 0769BP / MBEL55E</strain>
    </source>
</reference>
<name>Q65UE0_MANSM</name>
<sequence length="45" mass="5542">MIKVMVDKLKFFYLKKRNFVFIFLFVGKMKLEPNYFLLKNCFNNA</sequence>
<evidence type="ECO:0000313" key="1">
    <source>
        <dbReference type="EMBL" id="AAU37420.1"/>
    </source>
</evidence>
<dbReference type="AlphaFoldDB" id="Q65UE0"/>
<evidence type="ECO:0000313" key="2">
    <source>
        <dbReference type="Proteomes" id="UP000000607"/>
    </source>
</evidence>
<organism evidence="1 2">
    <name type="scientific">Mannheimia succiniciproducens (strain KCTC 0769BP / MBEL55E)</name>
    <dbReference type="NCBI Taxonomy" id="221988"/>
    <lineage>
        <taxon>Bacteria</taxon>
        <taxon>Pseudomonadati</taxon>
        <taxon>Pseudomonadota</taxon>
        <taxon>Gammaproteobacteria</taxon>
        <taxon>Pasteurellales</taxon>
        <taxon>Pasteurellaceae</taxon>
        <taxon>Basfia</taxon>
    </lineage>
</organism>
<dbReference type="STRING" id="221988.MS0813"/>
<dbReference type="KEGG" id="msu:MS0813"/>
<protein>
    <submittedName>
        <fullName evidence="1">Uncharacterized protein</fullName>
    </submittedName>
</protein>
<dbReference type="EMBL" id="AE016827">
    <property type="protein sequence ID" value="AAU37420.1"/>
    <property type="molecule type" value="Genomic_DNA"/>
</dbReference>
<accession>Q65UE0</accession>
<dbReference type="Proteomes" id="UP000000607">
    <property type="component" value="Chromosome"/>
</dbReference>